<evidence type="ECO:0000256" key="1">
    <source>
        <dbReference type="SAM" id="MobiDB-lite"/>
    </source>
</evidence>
<dbReference type="Proteomes" id="UP001159363">
    <property type="component" value="Chromosome 4"/>
</dbReference>
<feature type="compositionally biased region" description="Basic and acidic residues" evidence="1">
    <location>
        <begin position="546"/>
        <end position="555"/>
    </location>
</feature>
<feature type="region of interest" description="Disordered" evidence="1">
    <location>
        <begin position="546"/>
        <end position="572"/>
    </location>
</feature>
<evidence type="ECO:0000313" key="3">
    <source>
        <dbReference type="Proteomes" id="UP001159363"/>
    </source>
</evidence>
<reference evidence="2 3" key="1">
    <citation type="submission" date="2023-02" db="EMBL/GenBank/DDBJ databases">
        <title>LHISI_Scaffold_Assembly.</title>
        <authorList>
            <person name="Stuart O.P."/>
            <person name="Cleave R."/>
            <person name="Magrath M.J.L."/>
            <person name="Mikheyev A.S."/>
        </authorList>
    </citation>
    <scope>NUCLEOTIDE SEQUENCE [LARGE SCALE GENOMIC DNA]</scope>
    <source>
        <strain evidence="2">Daus_M_001</strain>
        <tissue evidence="2">Leg muscle</tissue>
    </source>
</reference>
<accession>A0ABQ9HEW7</accession>
<protein>
    <submittedName>
        <fullName evidence="2">Uncharacterized protein</fullName>
    </submittedName>
</protein>
<evidence type="ECO:0000313" key="2">
    <source>
        <dbReference type="EMBL" id="KAJ8882871.1"/>
    </source>
</evidence>
<gene>
    <name evidence="2" type="ORF">PR048_014687</name>
</gene>
<comment type="caution">
    <text evidence="2">The sequence shown here is derived from an EMBL/GenBank/DDBJ whole genome shotgun (WGS) entry which is preliminary data.</text>
</comment>
<organism evidence="2 3">
    <name type="scientific">Dryococelus australis</name>
    <dbReference type="NCBI Taxonomy" id="614101"/>
    <lineage>
        <taxon>Eukaryota</taxon>
        <taxon>Metazoa</taxon>
        <taxon>Ecdysozoa</taxon>
        <taxon>Arthropoda</taxon>
        <taxon>Hexapoda</taxon>
        <taxon>Insecta</taxon>
        <taxon>Pterygota</taxon>
        <taxon>Neoptera</taxon>
        <taxon>Polyneoptera</taxon>
        <taxon>Phasmatodea</taxon>
        <taxon>Verophasmatodea</taxon>
        <taxon>Anareolatae</taxon>
        <taxon>Phasmatidae</taxon>
        <taxon>Eurycanthinae</taxon>
        <taxon>Dryococelus</taxon>
    </lineage>
</organism>
<proteinExistence type="predicted"/>
<dbReference type="EMBL" id="JARBHB010000005">
    <property type="protein sequence ID" value="KAJ8882871.1"/>
    <property type="molecule type" value="Genomic_DNA"/>
</dbReference>
<feature type="compositionally biased region" description="Polar residues" evidence="1">
    <location>
        <begin position="118"/>
        <end position="129"/>
    </location>
</feature>
<keyword evidence="3" id="KW-1185">Reference proteome</keyword>
<feature type="region of interest" description="Disordered" evidence="1">
    <location>
        <begin position="92"/>
        <end position="132"/>
    </location>
</feature>
<name>A0ABQ9HEW7_9NEOP</name>
<feature type="compositionally biased region" description="Low complexity" evidence="1">
    <location>
        <begin position="562"/>
        <end position="571"/>
    </location>
</feature>
<sequence>MQERGKPEKLETTCRLVASSGNIPTCENPEYSDILPSFTVLELTLDSTAEVVTVFLVTHLLQKMDDNNLFESQPPTPQEGLLLQRRPSATFVKWGMGGGRRKPSSRGGGDSVAPDTPTPTASRQVSFSKGTAPPPPVTLASLDRDCFIIPVACLDRFLPAGVPVGIKSARITVNGRTPVRLRHRVPKITEVQQLLTPRAPDAHATNTAPLASSMRRNAIRQSAHRVQLRLKRAMLCTLSFQKTSYKTVFPEYGKHSINPGWRVGNCPRPVPKSSRSQSGSGYAHIKGTAEPFPARLLASYQGELGSIPGWGAPRFSQLVFVPDDAAGRWVFLEDVPFPPPLHSGVVPFSPHFTLIGSQDLVVESHLQSLIVNPPLRADENTATSVSVVTQLRTARTKRMRPRGKTGLRSTFLYPRRVHKLQVVPVLGSCHEGLRGIPRSIFRYTLPERAKRLSLECWNSLITWIFPSPHEGLELERRWGRGGAVVRVLASHQDWTGLDSRLFAREDHAGRCRWSVGGFLRDLPPWDMKWRVYGRRDPGVVEVAARTRQEDGHEGVGGKYSRAGRAARPPRGINSLVAAPVPPQHRRTTLLGPAPLLCLHGPRHCQPSSSYQVLTPFSTRSMAETETAAQDDYRLFTIK</sequence>
<feature type="region of interest" description="Disordered" evidence="1">
    <location>
        <begin position="263"/>
        <end position="284"/>
    </location>
</feature>